<dbReference type="CDD" id="cd10442">
    <property type="entry name" value="GIY-YIG_PLEs"/>
    <property type="match status" value="1"/>
</dbReference>
<reference evidence="3 4" key="1">
    <citation type="submission" date="2016-03" db="EMBL/GenBank/DDBJ databases">
        <title>Cyphomyrmex costatus WGS genome.</title>
        <authorList>
            <person name="Nygaard S."/>
            <person name="Hu H."/>
            <person name="Boomsma J."/>
            <person name="Zhang G."/>
        </authorList>
    </citation>
    <scope>NUCLEOTIDE SEQUENCE [LARGE SCALE GENOMIC DNA]</scope>
    <source>
        <strain evidence="3">MS0001</strain>
        <tissue evidence="3">Whole body</tissue>
    </source>
</reference>
<proteinExistence type="predicted"/>
<dbReference type="Pfam" id="PF26215">
    <property type="entry name" value="HTH_animal"/>
    <property type="match status" value="1"/>
</dbReference>
<evidence type="ECO:0000259" key="2">
    <source>
        <dbReference type="Pfam" id="PF26215"/>
    </source>
</evidence>
<sequence length="272" mass="32249">SFLDLVLIKNENKIISDWYHKPTFSGRFLNFHSWHPLSQKIGIIISLIDRVLLLSHPSFHQKNFDMVIKILLKNGYPLDMIFSTIKKRLHKKFEDFKDLTTNDNANIITDGKRRNKYFVIPYIPIISDRIGKFLRDVPFLRMAYRGINKLSRFIKVQKDRLPHHLLNDVVYRIECNDCDCSYVGQTGRSLITRIKEHKNHINRNTSQHSVITQHRLETFHDFNWDSVRILDKEESFNKRLISEMIHINMQNNGLNLKNDTQNLNALYAELFS</sequence>
<dbReference type="InterPro" id="IPR000305">
    <property type="entry name" value="GIY-YIG_endonuc"/>
</dbReference>
<accession>A0A195D5D5</accession>
<dbReference type="Gene3D" id="3.40.1440.10">
    <property type="entry name" value="GIY-YIG endonuclease"/>
    <property type="match status" value="1"/>
</dbReference>
<dbReference type="InterPro" id="IPR035901">
    <property type="entry name" value="GIY-YIG_endonuc_sf"/>
</dbReference>
<dbReference type="PANTHER" id="PTHR21301:SF10">
    <property type="entry name" value="REVERSE TRANSCRIPTASE DOMAIN-CONTAINING PROTEIN"/>
    <property type="match status" value="1"/>
</dbReference>
<feature type="non-terminal residue" evidence="3">
    <location>
        <position position="1"/>
    </location>
</feature>
<feature type="domain" description="GIY-YIG" evidence="1">
    <location>
        <begin position="169"/>
        <end position="215"/>
    </location>
</feature>
<feature type="domain" description="Helix-turn-helix" evidence="2">
    <location>
        <begin position="27"/>
        <end position="86"/>
    </location>
</feature>
<dbReference type="AlphaFoldDB" id="A0A195D5D5"/>
<evidence type="ECO:0000313" key="4">
    <source>
        <dbReference type="Proteomes" id="UP000078542"/>
    </source>
</evidence>
<dbReference type="Pfam" id="PF01541">
    <property type="entry name" value="GIY-YIG"/>
    <property type="match status" value="1"/>
</dbReference>
<protein>
    <submittedName>
        <fullName evidence="3">Uncharacterized protein</fullName>
    </submittedName>
</protein>
<dbReference type="SUPFAM" id="SSF82771">
    <property type="entry name" value="GIY-YIG endonuclease"/>
    <property type="match status" value="1"/>
</dbReference>
<dbReference type="Proteomes" id="UP000078542">
    <property type="component" value="Unassembled WGS sequence"/>
</dbReference>
<name>A0A195D5D5_9HYME</name>
<evidence type="ECO:0000313" key="3">
    <source>
        <dbReference type="EMBL" id="KYN08066.1"/>
    </source>
</evidence>
<evidence type="ECO:0000259" key="1">
    <source>
        <dbReference type="Pfam" id="PF01541"/>
    </source>
</evidence>
<keyword evidence="4" id="KW-1185">Reference proteome</keyword>
<gene>
    <name evidence="3" type="ORF">ALC62_00911</name>
</gene>
<dbReference type="InterPro" id="IPR058912">
    <property type="entry name" value="HTH_animal"/>
</dbReference>
<dbReference type="EMBL" id="KQ976818">
    <property type="protein sequence ID" value="KYN08066.1"/>
    <property type="molecule type" value="Genomic_DNA"/>
</dbReference>
<organism evidence="3 4">
    <name type="scientific">Cyphomyrmex costatus</name>
    <dbReference type="NCBI Taxonomy" id="456900"/>
    <lineage>
        <taxon>Eukaryota</taxon>
        <taxon>Metazoa</taxon>
        <taxon>Ecdysozoa</taxon>
        <taxon>Arthropoda</taxon>
        <taxon>Hexapoda</taxon>
        <taxon>Insecta</taxon>
        <taxon>Pterygota</taxon>
        <taxon>Neoptera</taxon>
        <taxon>Endopterygota</taxon>
        <taxon>Hymenoptera</taxon>
        <taxon>Apocrita</taxon>
        <taxon>Aculeata</taxon>
        <taxon>Formicoidea</taxon>
        <taxon>Formicidae</taxon>
        <taxon>Myrmicinae</taxon>
        <taxon>Cyphomyrmex</taxon>
    </lineage>
</organism>
<dbReference type="PANTHER" id="PTHR21301">
    <property type="entry name" value="REVERSE TRANSCRIPTASE"/>
    <property type="match status" value="1"/>
</dbReference>